<dbReference type="Pfam" id="PF00440">
    <property type="entry name" value="TetR_N"/>
    <property type="match status" value="1"/>
</dbReference>
<accession>A0AAU7GG74</accession>
<evidence type="ECO:0000313" key="6">
    <source>
        <dbReference type="EMBL" id="XBM49937.1"/>
    </source>
</evidence>
<dbReference type="Gene3D" id="1.10.357.10">
    <property type="entry name" value="Tetracycline Repressor, domain 2"/>
    <property type="match status" value="1"/>
</dbReference>
<dbReference type="EMBL" id="CP157390">
    <property type="protein sequence ID" value="XBM49937.1"/>
    <property type="molecule type" value="Genomic_DNA"/>
</dbReference>
<name>A0AAU7GG74_9MICO</name>
<evidence type="ECO:0000256" key="3">
    <source>
        <dbReference type="ARBA" id="ARBA00023163"/>
    </source>
</evidence>
<dbReference type="SUPFAM" id="SSF46689">
    <property type="entry name" value="Homeodomain-like"/>
    <property type="match status" value="1"/>
</dbReference>
<dbReference type="SUPFAM" id="SSF48498">
    <property type="entry name" value="Tetracyclin repressor-like, C-terminal domain"/>
    <property type="match status" value="1"/>
</dbReference>
<gene>
    <name evidence="6" type="ORF">AAME72_08715</name>
</gene>
<dbReference type="InterPro" id="IPR009057">
    <property type="entry name" value="Homeodomain-like_sf"/>
</dbReference>
<dbReference type="PANTHER" id="PTHR30055:SF234">
    <property type="entry name" value="HTH-TYPE TRANSCRIPTIONAL REGULATOR BETI"/>
    <property type="match status" value="1"/>
</dbReference>
<dbReference type="RefSeq" id="WP_348789847.1">
    <property type="nucleotide sequence ID" value="NZ_CP157390.1"/>
</dbReference>
<evidence type="ECO:0000259" key="5">
    <source>
        <dbReference type="PROSITE" id="PS50977"/>
    </source>
</evidence>
<dbReference type="PROSITE" id="PS50977">
    <property type="entry name" value="HTH_TETR_2"/>
    <property type="match status" value="1"/>
</dbReference>
<dbReference type="InterPro" id="IPR049445">
    <property type="entry name" value="TetR_SbtR-like_C"/>
</dbReference>
<dbReference type="InterPro" id="IPR050109">
    <property type="entry name" value="HTH-type_TetR-like_transc_reg"/>
</dbReference>
<reference evidence="6" key="1">
    <citation type="submission" date="2024-05" db="EMBL/GenBank/DDBJ databases">
        <title>The Natural Products Discovery Center: Release of the First 8490 Sequenced Strains for Exploring Actinobacteria Biosynthetic Diversity.</title>
        <authorList>
            <person name="Kalkreuter E."/>
            <person name="Kautsar S.A."/>
            <person name="Yang D."/>
            <person name="Bader C.D."/>
            <person name="Teijaro C.N."/>
            <person name="Fluegel L."/>
            <person name="Davis C.M."/>
            <person name="Simpson J.R."/>
            <person name="Lauterbach L."/>
            <person name="Steele A.D."/>
            <person name="Gui C."/>
            <person name="Meng S."/>
            <person name="Li G."/>
            <person name="Viehrig K."/>
            <person name="Ye F."/>
            <person name="Su P."/>
            <person name="Kiefer A.F."/>
            <person name="Nichols A."/>
            <person name="Cepeda A.J."/>
            <person name="Yan W."/>
            <person name="Fan B."/>
            <person name="Jiang Y."/>
            <person name="Adhikari A."/>
            <person name="Zheng C.-J."/>
            <person name="Schuster L."/>
            <person name="Cowan T.M."/>
            <person name="Smanski M.J."/>
            <person name="Chevrette M.G."/>
            <person name="de Carvalho L.P.S."/>
            <person name="Shen B."/>
        </authorList>
    </citation>
    <scope>NUCLEOTIDE SEQUENCE</scope>
    <source>
        <strain evidence="6">NPDC080035</strain>
    </source>
</reference>
<dbReference type="InterPro" id="IPR036271">
    <property type="entry name" value="Tet_transcr_reg_TetR-rel_C_sf"/>
</dbReference>
<keyword evidence="1" id="KW-0805">Transcription regulation</keyword>
<dbReference type="GO" id="GO:0003700">
    <property type="term" value="F:DNA-binding transcription factor activity"/>
    <property type="evidence" value="ECO:0007669"/>
    <property type="project" value="TreeGrafter"/>
</dbReference>
<evidence type="ECO:0000256" key="1">
    <source>
        <dbReference type="ARBA" id="ARBA00023015"/>
    </source>
</evidence>
<dbReference type="PANTHER" id="PTHR30055">
    <property type="entry name" value="HTH-TYPE TRANSCRIPTIONAL REGULATOR RUTR"/>
    <property type="match status" value="1"/>
</dbReference>
<proteinExistence type="predicted"/>
<keyword evidence="3" id="KW-0804">Transcription</keyword>
<keyword evidence="2 4" id="KW-0238">DNA-binding</keyword>
<dbReference type="AlphaFoldDB" id="A0AAU7GG74"/>
<feature type="domain" description="HTH tetR-type" evidence="5">
    <location>
        <begin position="16"/>
        <end position="74"/>
    </location>
</feature>
<dbReference type="InterPro" id="IPR001647">
    <property type="entry name" value="HTH_TetR"/>
</dbReference>
<dbReference type="Pfam" id="PF21597">
    <property type="entry name" value="TetR_C_43"/>
    <property type="match status" value="1"/>
</dbReference>
<feature type="DNA-binding region" description="H-T-H motif" evidence="4">
    <location>
        <begin position="37"/>
        <end position="56"/>
    </location>
</feature>
<sequence>MSTSASGKPALRADAARNRAKILEAARRLYEESGEAGPEQVARAAGVGVGTLYRHFPNREALAAAVYEDELEQVAVAASELLRTDAPADALRQWMDRFARRFDMKRAMGDAVWSLVRGGAVTAGTSRARLTEAAQVLVDAGIESGDLRPDVRGEDVVVALVGICVTCPDADQREQAGRLMDLLLAGVMAPGRR</sequence>
<dbReference type="GO" id="GO:0000976">
    <property type="term" value="F:transcription cis-regulatory region binding"/>
    <property type="evidence" value="ECO:0007669"/>
    <property type="project" value="TreeGrafter"/>
</dbReference>
<organism evidence="6">
    <name type="scientific">Leifsonia sp. NPDC080035</name>
    <dbReference type="NCBI Taxonomy" id="3143936"/>
    <lineage>
        <taxon>Bacteria</taxon>
        <taxon>Bacillati</taxon>
        <taxon>Actinomycetota</taxon>
        <taxon>Actinomycetes</taxon>
        <taxon>Micrococcales</taxon>
        <taxon>Microbacteriaceae</taxon>
        <taxon>Leifsonia</taxon>
    </lineage>
</organism>
<protein>
    <submittedName>
        <fullName evidence="6">Helix-turn-helix domain-containing protein</fullName>
    </submittedName>
</protein>
<evidence type="ECO:0000256" key="4">
    <source>
        <dbReference type="PROSITE-ProRule" id="PRU00335"/>
    </source>
</evidence>
<evidence type="ECO:0000256" key="2">
    <source>
        <dbReference type="ARBA" id="ARBA00023125"/>
    </source>
</evidence>